<dbReference type="EMBL" id="LT629701">
    <property type="protein sequence ID" value="SDM50141.1"/>
    <property type="molecule type" value="Genomic_DNA"/>
</dbReference>
<dbReference type="STRING" id="211114.SAMN04489726_1943"/>
<dbReference type="Proteomes" id="UP000183376">
    <property type="component" value="Chromosome I"/>
</dbReference>
<proteinExistence type="predicted"/>
<evidence type="ECO:0000313" key="2">
    <source>
        <dbReference type="EMBL" id="SDM50141.1"/>
    </source>
</evidence>
<feature type="transmembrane region" description="Helical" evidence="1">
    <location>
        <begin position="20"/>
        <end position="46"/>
    </location>
</feature>
<reference evidence="2 3" key="1">
    <citation type="submission" date="2016-10" db="EMBL/GenBank/DDBJ databases">
        <authorList>
            <person name="de Groot N.N."/>
        </authorList>
    </citation>
    <scope>NUCLEOTIDE SEQUENCE [LARGE SCALE GENOMIC DNA]</scope>
    <source>
        <strain evidence="2 3">DSM 44149</strain>
    </source>
</reference>
<sequence>MPSSVPRYRPAGRLLGAVGRIVVLSPLYVATVVLVAGLVSAPAGAVSGQPMLKRMEDGRCLGRVGDAARYVVCGDSAVFTAIDVDVDSFAIGLPGDGCLGAAGDVPVFVPCERAARFVLVPVKDAAFRLKVVGERRCLGGADGLPRYGDCPRASVFMTAGVRRP</sequence>
<name>A0A1G9TR89_ALLAB</name>
<accession>A0A1G9TR89</accession>
<dbReference type="AlphaFoldDB" id="A0A1G9TR89"/>
<keyword evidence="1" id="KW-1133">Transmembrane helix</keyword>
<keyword evidence="3" id="KW-1185">Reference proteome</keyword>
<keyword evidence="1" id="KW-0812">Transmembrane</keyword>
<organism evidence="2 3">
    <name type="scientific">Allokutzneria albata</name>
    <name type="common">Kibdelosporangium albatum</name>
    <dbReference type="NCBI Taxonomy" id="211114"/>
    <lineage>
        <taxon>Bacteria</taxon>
        <taxon>Bacillati</taxon>
        <taxon>Actinomycetota</taxon>
        <taxon>Actinomycetes</taxon>
        <taxon>Pseudonocardiales</taxon>
        <taxon>Pseudonocardiaceae</taxon>
        <taxon>Allokutzneria</taxon>
    </lineage>
</organism>
<evidence type="ECO:0000313" key="3">
    <source>
        <dbReference type="Proteomes" id="UP000183376"/>
    </source>
</evidence>
<protein>
    <submittedName>
        <fullName evidence="2">Uncharacterized protein</fullName>
    </submittedName>
</protein>
<dbReference type="RefSeq" id="WP_030432580.1">
    <property type="nucleotide sequence ID" value="NZ_JOEF01000029.1"/>
</dbReference>
<gene>
    <name evidence="2" type="ORF">SAMN04489726_1943</name>
</gene>
<evidence type="ECO:0000256" key="1">
    <source>
        <dbReference type="SAM" id="Phobius"/>
    </source>
</evidence>
<keyword evidence="1" id="KW-0472">Membrane</keyword>